<evidence type="ECO:0008006" key="6">
    <source>
        <dbReference type="Google" id="ProtNLM"/>
    </source>
</evidence>
<proteinExistence type="predicted"/>
<dbReference type="PANTHER" id="PTHR48475:SF1">
    <property type="entry name" value="RNASE H TYPE-1 DOMAIN-CONTAINING PROTEIN"/>
    <property type="match status" value="1"/>
</dbReference>
<feature type="domain" description="Reverse transcriptase/retrotransposon-derived protein RNase H-like" evidence="3">
    <location>
        <begin position="9"/>
        <end position="106"/>
    </location>
</feature>
<gene>
    <name evidence="4" type="ORF">C2S53_011214</name>
</gene>
<dbReference type="CDD" id="cd09279">
    <property type="entry name" value="RNase_HI_like"/>
    <property type="match status" value="1"/>
</dbReference>
<evidence type="ECO:0000313" key="4">
    <source>
        <dbReference type="EMBL" id="KAH6836354.1"/>
    </source>
</evidence>
<keyword evidence="5" id="KW-1185">Reference proteome</keyword>
<dbReference type="Proteomes" id="UP001190926">
    <property type="component" value="Unassembled WGS sequence"/>
</dbReference>
<dbReference type="InterPro" id="IPR012337">
    <property type="entry name" value="RNaseH-like_sf"/>
</dbReference>
<dbReference type="GO" id="GO:0003676">
    <property type="term" value="F:nucleic acid binding"/>
    <property type="evidence" value="ECO:0007669"/>
    <property type="project" value="InterPro"/>
</dbReference>
<feature type="coiled-coil region" evidence="1">
    <location>
        <begin position="400"/>
        <end position="437"/>
    </location>
</feature>
<protein>
    <recommendedName>
        <fullName evidence="6">Reverse transcriptase/retrotransposon-derived protein RNase H-like domain-containing protein</fullName>
    </recommendedName>
</protein>
<dbReference type="PANTHER" id="PTHR48475">
    <property type="entry name" value="RIBONUCLEASE H"/>
    <property type="match status" value="1"/>
</dbReference>
<comment type="caution">
    <text evidence="4">The sequence shown here is derived from an EMBL/GenBank/DDBJ whole genome shotgun (WGS) entry which is preliminary data.</text>
</comment>
<dbReference type="SUPFAM" id="SSF56672">
    <property type="entry name" value="DNA/RNA polymerases"/>
    <property type="match status" value="1"/>
</dbReference>
<dbReference type="InterPro" id="IPR036397">
    <property type="entry name" value="RNaseH_sf"/>
</dbReference>
<accession>A0AAD4JM51</accession>
<dbReference type="SUPFAM" id="SSF53098">
    <property type="entry name" value="Ribonuclease H-like"/>
    <property type="match status" value="2"/>
</dbReference>
<dbReference type="GO" id="GO:0004523">
    <property type="term" value="F:RNA-DNA hybrid ribonuclease activity"/>
    <property type="evidence" value="ECO:0007669"/>
    <property type="project" value="InterPro"/>
</dbReference>
<feature type="domain" description="RNase H type-1" evidence="2">
    <location>
        <begin position="139"/>
        <end position="221"/>
    </location>
</feature>
<name>A0AAD4JM51_PERFH</name>
<evidence type="ECO:0000259" key="3">
    <source>
        <dbReference type="Pfam" id="PF17919"/>
    </source>
</evidence>
<sequence>MKKRVPFEWDEACANAFKSIKEYLMKAPVLVAPVSGHPLILYIAAQERSVGALLAQENEKGKENALYYLSRMMTPNELNYSPVEKLCLALIFSIQKLKHYFQAHTVRLISKANPLKYVMTRPVLSDRLARWYLQIRDHLSEYQALILGLEMAVDVKRLNMKVYGDYKLVVNQIMGLYEVKKPELLPHVKYAQRLIGWLGGVELEHVPRKDNKQADTLAKLASTIAMPDSKVHIPICKSWVLPPILKDEDDEEEDSYAVEVFEISKEDWRQPFVDYLKYDKLPSEPHRRVDIQHRANRFIYFKGTLYRRSFDGVFLRCLGDEKVTQVIEEAHSAFNKTLCNLLKKVVSKSKRDWHERIGEALWAYRTTHRTPTQATPYSLVYSVEVVVPLEQQLLSLRIAIQEGLTEEENARLRLEELEALDEKRLEAQQRLECYRARLSRAFNKKVRPRFFQIGDLVLAIRRPIITTHRVGSKFIPRWDGPYVVKEVYTNGAYHLISEDRLDNRNWRTKNA</sequence>
<dbReference type="AlphaFoldDB" id="A0AAD4JM51"/>
<dbReference type="Pfam" id="PF13456">
    <property type="entry name" value="RVT_3"/>
    <property type="match status" value="1"/>
</dbReference>
<dbReference type="InterPro" id="IPR002156">
    <property type="entry name" value="RNaseH_domain"/>
</dbReference>
<organism evidence="4 5">
    <name type="scientific">Perilla frutescens var. hirtella</name>
    <name type="common">Perilla citriodora</name>
    <name type="synonym">Perilla setoyensis</name>
    <dbReference type="NCBI Taxonomy" id="608512"/>
    <lineage>
        <taxon>Eukaryota</taxon>
        <taxon>Viridiplantae</taxon>
        <taxon>Streptophyta</taxon>
        <taxon>Embryophyta</taxon>
        <taxon>Tracheophyta</taxon>
        <taxon>Spermatophyta</taxon>
        <taxon>Magnoliopsida</taxon>
        <taxon>eudicotyledons</taxon>
        <taxon>Gunneridae</taxon>
        <taxon>Pentapetalae</taxon>
        <taxon>asterids</taxon>
        <taxon>lamiids</taxon>
        <taxon>Lamiales</taxon>
        <taxon>Lamiaceae</taxon>
        <taxon>Nepetoideae</taxon>
        <taxon>Elsholtzieae</taxon>
        <taxon>Perilla</taxon>
    </lineage>
</organism>
<evidence type="ECO:0000256" key="1">
    <source>
        <dbReference type="SAM" id="Coils"/>
    </source>
</evidence>
<dbReference type="Pfam" id="PF17919">
    <property type="entry name" value="RT_RNaseH_2"/>
    <property type="match status" value="1"/>
</dbReference>
<dbReference type="InterPro" id="IPR041577">
    <property type="entry name" value="RT_RNaseH_2"/>
</dbReference>
<dbReference type="Gene3D" id="3.30.420.10">
    <property type="entry name" value="Ribonuclease H-like superfamily/Ribonuclease H"/>
    <property type="match status" value="2"/>
</dbReference>
<dbReference type="InterPro" id="IPR043502">
    <property type="entry name" value="DNA/RNA_pol_sf"/>
</dbReference>
<reference evidence="4 5" key="1">
    <citation type="journal article" date="2021" name="Nat. Commun.">
        <title>Incipient diploidization of the medicinal plant Perilla within 10,000 years.</title>
        <authorList>
            <person name="Zhang Y."/>
            <person name="Shen Q."/>
            <person name="Leng L."/>
            <person name="Zhang D."/>
            <person name="Chen S."/>
            <person name="Shi Y."/>
            <person name="Ning Z."/>
            <person name="Chen S."/>
        </authorList>
    </citation>
    <scope>NUCLEOTIDE SEQUENCE [LARGE SCALE GENOMIC DNA]</scope>
    <source>
        <strain evidence="5">cv. PC099</strain>
    </source>
</reference>
<evidence type="ECO:0000313" key="5">
    <source>
        <dbReference type="Proteomes" id="UP001190926"/>
    </source>
</evidence>
<evidence type="ECO:0000259" key="2">
    <source>
        <dbReference type="Pfam" id="PF13456"/>
    </source>
</evidence>
<dbReference type="EMBL" id="SDAM02000020">
    <property type="protein sequence ID" value="KAH6836354.1"/>
    <property type="molecule type" value="Genomic_DNA"/>
</dbReference>
<keyword evidence="1" id="KW-0175">Coiled coil</keyword>